<proteinExistence type="predicted"/>
<gene>
    <name evidence="4" type="ORF">Ccrd_026140</name>
</gene>
<dbReference type="InterPro" id="IPR036431">
    <property type="entry name" value="ARID_dom_sf"/>
</dbReference>
<dbReference type="PANTHER" id="PTHR46691">
    <property type="entry name" value="HIGH MOBILITY GROUP B PROTEIN 9"/>
    <property type="match status" value="1"/>
</dbReference>
<evidence type="ECO:0000313" key="4">
    <source>
        <dbReference type="EMBL" id="KVG86437.1"/>
    </source>
</evidence>
<dbReference type="PANTHER" id="PTHR46691:SF5">
    <property type="entry name" value="HMG (HIGH MOBILITY GROUP) BOX PROTEIN"/>
    <property type="match status" value="1"/>
</dbReference>
<feature type="region of interest" description="Disordered" evidence="2">
    <location>
        <begin position="1"/>
        <end position="27"/>
    </location>
</feature>
<keyword evidence="5" id="KW-1185">Reference proteome</keyword>
<evidence type="ECO:0000256" key="2">
    <source>
        <dbReference type="SAM" id="MobiDB-lite"/>
    </source>
</evidence>
<reference evidence="4 5" key="1">
    <citation type="journal article" date="2016" name="Sci. Rep.">
        <title>The genome sequence of the outbreeding globe artichoke constructed de novo incorporating a phase-aware low-pass sequencing strategy of F1 progeny.</title>
        <authorList>
            <person name="Scaglione D."/>
            <person name="Reyes-Chin-Wo S."/>
            <person name="Acquadro A."/>
            <person name="Froenicke L."/>
            <person name="Portis E."/>
            <person name="Beitel C."/>
            <person name="Tirone M."/>
            <person name="Mauro R."/>
            <person name="Lo Monaco A."/>
            <person name="Mauromicale G."/>
            <person name="Faccioli P."/>
            <person name="Cattivelli L."/>
            <person name="Rieseberg L."/>
            <person name="Michelmore R."/>
            <person name="Lanteri S."/>
        </authorList>
    </citation>
    <scope>NUCLEOTIDE SEQUENCE [LARGE SCALE GENOMIC DNA]</scope>
    <source>
        <strain evidence="4">2C</strain>
    </source>
</reference>
<dbReference type="Gene3D" id="1.10.150.60">
    <property type="entry name" value="ARID DNA-binding domain"/>
    <property type="match status" value="1"/>
</dbReference>
<dbReference type="Proteomes" id="UP000243975">
    <property type="component" value="Unassembled WGS sequence"/>
</dbReference>
<dbReference type="InterPro" id="IPR001606">
    <property type="entry name" value="ARID_dom"/>
</dbReference>
<dbReference type="PROSITE" id="PS51011">
    <property type="entry name" value="ARID"/>
    <property type="match status" value="1"/>
</dbReference>
<feature type="coiled-coil region" evidence="1">
    <location>
        <begin position="291"/>
        <end position="318"/>
    </location>
</feature>
<protein>
    <submittedName>
        <fullName evidence="4">ARID/BRIGHT DNA-binding domain-containing protein</fullName>
    </submittedName>
</protein>
<dbReference type="SMART" id="SM00501">
    <property type="entry name" value="BRIGHT"/>
    <property type="match status" value="1"/>
</dbReference>
<organism evidence="4 5">
    <name type="scientific">Cynara cardunculus var. scolymus</name>
    <name type="common">Globe artichoke</name>
    <name type="synonym">Cynara scolymus</name>
    <dbReference type="NCBI Taxonomy" id="59895"/>
    <lineage>
        <taxon>Eukaryota</taxon>
        <taxon>Viridiplantae</taxon>
        <taxon>Streptophyta</taxon>
        <taxon>Embryophyta</taxon>
        <taxon>Tracheophyta</taxon>
        <taxon>Spermatophyta</taxon>
        <taxon>Magnoliopsida</taxon>
        <taxon>eudicotyledons</taxon>
        <taxon>Gunneridae</taxon>
        <taxon>Pentapetalae</taxon>
        <taxon>asterids</taxon>
        <taxon>campanulids</taxon>
        <taxon>Asterales</taxon>
        <taxon>Asteraceae</taxon>
        <taxon>Carduoideae</taxon>
        <taxon>Cardueae</taxon>
        <taxon>Carduinae</taxon>
        <taxon>Cynara</taxon>
    </lineage>
</organism>
<evidence type="ECO:0000313" key="5">
    <source>
        <dbReference type="Proteomes" id="UP000243975"/>
    </source>
</evidence>
<dbReference type="GO" id="GO:0003677">
    <property type="term" value="F:DNA binding"/>
    <property type="evidence" value="ECO:0007669"/>
    <property type="project" value="UniProtKB-KW"/>
</dbReference>
<dbReference type="EMBL" id="LEKV01007511">
    <property type="protein sequence ID" value="KVG86437.1"/>
    <property type="molecule type" value="Genomic_DNA"/>
</dbReference>
<dbReference type="Pfam" id="PF01388">
    <property type="entry name" value="ARID"/>
    <property type="match status" value="1"/>
</dbReference>
<feature type="domain" description="ARID" evidence="3">
    <location>
        <begin position="91"/>
        <end position="181"/>
    </location>
</feature>
<dbReference type="Gramene" id="KVG86437">
    <property type="protein sequence ID" value="KVG86437"/>
    <property type="gene ID" value="Ccrd_026140"/>
</dbReference>
<name>A0A103SHU2_CYNCS</name>
<keyword evidence="1" id="KW-0175">Coiled coil</keyword>
<dbReference type="STRING" id="59895.A0A103SHU2"/>
<dbReference type="AlphaFoldDB" id="A0A103SHU2"/>
<dbReference type="SMART" id="SM01014">
    <property type="entry name" value="ARID"/>
    <property type="match status" value="1"/>
</dbReference>
<accession>A0A103SHU2</accession>
<feature type="non-terminal residue" evidence="4">
    <location>
        <position position="409"/>
    </location>
</feature>
<comment type="caution">
    <text evidence="4">The sequence shown here is derived from an EMBL/GenBank/DDBJ whole genome shotgun (WGS) entry which is preliminary data.</text>
</comment>
<keyword evidence="4" id="KW-0238">DNA-binding</keyword>
<evidence type="ECO:0000256" key="1">
    <source>
        <dbReference type="SAM" id="Coils"/>
    </source>
</evidence>
<feature type="non-terminal residue" evidence="4">
    <location>
        <position position="1"/>
    </location>
</feature>
<dbReference type="InterPro" id="IPR036910">
    <property type="entry name" value="HMG_box_dom_sf"/>
</dbReference>
<evidence type="ECO:0000259" key="3">
    <source>
        <dbReference type="PROSITE" id="PS51011"/>
    </source>
</evidence>
<sequence>LETTSTITVRWDSHNPSPPPPSSPFKQTTSECICILPLTTTMVNASHPDNECGYGVAGSNRSACSSLTLGRGKPPSLAGSAHFFRKSTAEMEEEDGFYQKLNKLNESSGFSLLFNFRDSSMDLHQFYKIVTERGGYLQVTKDGKWEDVAFSLNQRNRVPLAPNQFQKLYATFLYSFEQMYHYRSPVKRSRDMESKKKFLSGSTGKRKIDDDELYLCDREIPFKKIECDLGSRELVMETPVKVKEARKDPRAPLGSRNCYQMFLKIECERLKRIHGETPSALLRDMVVEPYIEASKKDKERFTREMAEYEENKRNQRNQPQMTTQKLVHFSSPTLIDFTKTPPRKAVDGSHTIACHDAGNQIVVDFTEPCSVETDGDYHVALQANDGQGIAQVTNEPMVQMAAGLMKKNA</sequence>
<dbReference type="SUPFAM" id="SSF47095">
    <property type="entry name" value="HMG-box"/>
    <property type="match status" value="1"/>
</dbReference>
<dbReference type="SUPFAM" id="SSF46774">
    <property type="entry name" value="ARID-like"/>
    <property type="match status" value="1"/>
</dbReference>